<dbReference type="GO" id="GO:0005829">
    <property type="term" value="C:cytosol"/>
    <property type="evidence" value="ECO:0007669"/>
    <property type="project" value="TreeGrafter"/>
</dbReference>
<reference evidence="6 7" key="1">
    <citation type="submission" date="2014-12" db="EMBL/GenBank/DDBJ databases">
        <title>16Stimator: statistical estimation of ribosomal gene copy numbers from draft genome assemblies.</title>
        <authorList>
            <person name="Perisin M.A."/>
            <person name="Vetter M."/>
            <person name="Gilbert J.A."/>
            <person name="Bergelson J."/>
        </authorList>
    </citation>
    <scope>NUCLEOTIDE SEQUENCE [LARGE SCALE GENOMIC DNA]</scope>
    <source>
        <strain evidence="6 7">MEDvA23</strain>
    </source>
</reference>
<dbReference type="SUPFAM" id="SSF53850">
    <property type="entry name" value="Periplasmic binding protein-like II"/>
    <property type="match status" value="1"/>
</dbReference>
<evidence type="ECO:0000259" key="5">
    <source>
        <dbReference type="PROSITE" id="PS50931"/>
    </source>
</evidence>
<organism evidence="6 7">
    <name type="scientific">Variovorax paradoxus</name>
    <dbReference type="NCBI Taxonomy" id="34073"/>
    <lineage>
        <taxon>Bacteria</taxon>
        <taxon>Pseudomonadati</taxon>
        <taxon>Pseudomonadota</taxon>
        <taxon>Betaproteobacteria</taxon>
        <taxon>Burkholderiales</taxon>
        <taxon>Comamonadaceae</taxon>
        <taxon>Variovorax</taxon>
    </lineage>
</organism>
<dbReference type="InterPro" id="IPR036388">
    <property type="entry name" value="WH-like_DNA-bd_sf"/>
</dbReference>
<accession>A0A0D0MUJ2</accession>
<dbReference type="GO" id="GO:0003677">
    <property type="term" value="F:DNA binding"/>
    <property type="evidence" value="ECO:0007669"/>
    <property type="project" value="UniProtKB-KW"/>
</dbReference>
<dbReference type="InterPro" id="IPR000847">
    <property type="entry name" value="LysR_HTH_N"/>
</dbReference>
<dbReference type="PANTHER" id="PTHR30419">
    <property type="entry name" value="HTH-TYPE TRANSCRIPTIONAL REGULATOR YBHD"/>
    <property type="match status" value="1"/>
</dbReference>
<keyword evidence="2" id="KW-0805">Transcription regulation</keyword>
<evidence type="ECO:0000313" key="7">
    <source>
        <dbReference type="Proteomes" id="UP000032067"/>
    </source>
</evidence>
<feature type="domain" description="HTH lysR-type" evidence="5">
    <location>
        <begin position="9"/>
        <end position="61"/>
    </location>
</feature>
<name>A0A0D0MUJ2_VARPD</name>
<evidence type="ECO:0000256" key="2">
    <source>
        <dbReference type="ARBA" id="ARBA00023015"/>
    </source>
</evidence>
<sequence>MKEVNHSRLRYFHEVLAHGTIRGAADALNTVPSVITRQIALLEEELGFPLFERHARGMLPTAGAIHLLDYWKACRAHHERLVEKLDQEKSLESGSVSLAVGEGVIDSLTTQVLAPFSRKHPGISFELNALPMSELLDAILQDKAHIAIAYNPPAEPDLQFVASALAPAKLLVRSQHPLALLAQPLGLRDIVQFPLALMPPTYGLGRLVESLEYAEHMRLEPVLRSNSIAACRQFVRSTDAVSFVGTGLASPGGERDGGLVECDIDHPLCRDAQLRLVVRKGRVLPHAAARMLEEINGGFPMFRGAA</sequence>
<dbReference type="Gene3D" id="1.10.10.10">
    <property type="entry name" value="Winged helix-like DNA-binding domain superfamily/Winged helix DNA-binding domain"/>
    <property type="match status" value="1"/>
</dbReference>
<gene>
    <name evidence="6" type="ORF">RT97_02295</name>
</gene>
<keyword evidence="3" id="KW-0238">DNA-binding</keyword>
<comment type="caution">
    <text evidence="6">The sequence shown here is derived from an EMBL/GenBank/DDBJ whole genome shotgun (WGS) entry which is preliminary data.</text>
</comment>
<dbReference type="Pfam" id="PF03466">
    <property type="entry name" value="LysR_substrate"/>
    <property type="match status" value="1"/>
</dbReference>
<dbReference type="EMBL" id="JXQQ01000007">
    <property type="protein sequence ID" value="KIQ36261.1"/>
    <property type="molecule type" value="Genomic_DNA"/>
</dbReference>
<dbReference type="InterPro" id="IPR005119">
    <property type="entry name" value="LysR_subst-bd"/>
</dbReference>
<dbReference type="PROSITE" id="PS50931">
    <property type="entry name" value="HTH_LYSR"/>
    <property type="match status" value="1"/>
</dbReference>
<dbReference type="AlphaFoldDB" id="A0A0D0MUJ2"/>
<dbReference type="InterPro" id="IPR050950">
    <property type="entry name" value="HTH-type_LysR_regulators"/>
</dbReference>
<dbReference type="PANTHER" id="PTHR30419:SF8">
    <property type="entry name" value="NITROGEN ASSIMILATION TRANSCRIPTIONAL ACTIVATOR-RELATED"/>
    <property type="match status" value="1"/>
</dbReference>
<proteinExistence type="inferred from homology"/>
<evidence type="ECO:0000313" key="6">
    <source>
        <dbReference type="EMBL" id="KIQ36261.1"/>
    </source>
</evidence>
<dbReference type="Gene3D" id="3.40.190.290">
    <property type="match status" value="1"/>
</dbReference>
<protein>
    <recommendedName>
        <fullName evidence="5">HTH lysR-type domain-containing protein</fullName>
    </recommendedName>
</protein>
<dbReference type="Pfam" id="PF00126">
    <property type="entry name" value="HTH_1"/>
    <property type="match status" value="1"/>
</dbReference>
<keyword evidence="4" id="KW-0804">Transcription</keyword>
<dbReference type="SUPFAM" id="SSF46785">
    <property type="entry name" value="Winged helix' DNA-binding domain"/>
    <property type="match status" value="1"/>
</dbReference>
<dbReference type="InterPro" id="IPR036390">
    <property type="entry name" value="WH_DNA-bd_sf"/>
</dbReference>
<comment type="similarity">
    <text evidence="1">Belongs to the LysR transcriptional regulatory family.</text>
</comment>
<dbReference type="RefSeq" id="WP_042577167.1">
    <property type="nucleotide sequence ID" value="NZ_JXQQ01000007.1"/>
</dbReference>
<dbReference type="OrthoDB" id="8594260at2"/>
<evidence type="ECO:0000256" key="4">
    <source>
        <dbReference type="ARBA" id="ARBA00023163"/>
    </source>
</evidence>
<dbReference type="Proteomes" id="UP000032067">
    <property type="component" value="Unassembled WGS sequence"/>
</dbReference>
<evidence type="ECO:0000256" key="1">
    <source>
        <dbReference type="ARBA" id="ARBA00009437"/>
    </source>
</evidence>
<evidence type="ECO:0000256" key="3">
    <source>
        <dbReference type="ARBA" id="ARBA00023125"/>
    </source>
</evidence>
<dbReference type="GO" id="GO:0003700">
    <property type="term" value="F:DNA-binding transcription factor activity"/>
    <property type="evidence" value="ECO:0007669"/>
    <property type="project" value="InterPro"/>
</dbReference>